<evidence type="ECO:0000256" key="1">
    <source>
        <dbReference type="SAM" id="MobiDB-lite"/>
    </source>
</evidence>
<accession>A0A2S6A241</accession>
<dbReference type="AlphaFoldDB" id="A0A2S6A241"/>
<dbReference type="Proteomes" id="UP000238356">
    <property type="component" value="Unassembled WGS sequence"/>
</dbReference>
<feature type="region of interest" description="Disordered" evidence="1">
    <location>
        <begin position="15"/>
        <end position="41"/>
    </location>
</feature>
<reference evidence="2 3" key="1">
    <citation type="submission" date="2018-02" db="EMBL/GenBank/DDBJ databases">
        <title>8 Nocardia nova and 1 Nocardia cyriacigeorgica strain used for evolution to TMP-SMX.</title>
        <authorList>
            <person name="Mehta H."/>
            <person name="Weng J."/>
            <person name="Shamoo Y."/>
        </authorList>
    </citation>
    <scope>NUCLEOTIDE SEQUENCE [LARGE SCALE GENOMIC DNA]</scope>
    <source>
        <strain evidence="2 3">BAA2227</strain>
    </source>
</reference>
<protein>
    <recommendedName>
        <fullName evidence="4">Hypervirulence associated protein TUDOR domain-containing protein</fullName>
    </recommendedName>
</protein>
<gene>
    <name evidence="2" type="ORF">C5F51_22780</name>
</gene>
<dbReference type="EMBL" id="PSZD01000015">
    <property type="protein sequence ID" value="PPJ25652.1"/>
    <property type="molecule type" value="Genomic_DNA"/>
</dbReference>
<proteinExistence type="predicted"/>
<sequence>MGEVFAVGDRIEWWSDIDGGPAEPGDPGAKKHTGTVASVHRNPNDDRQVVAYLVTSRSGVAGTYTTTVRPDLHRPTAATS</sequence>
<organism evidence="2 3">
    <name type="scientific">Nocardia nova</name>
    <dbReference type="NCBI Taxonomy" id="37330"/>
    <lineage>
        <taxon>Bacteria</taxon>
        <taxon>Bacillati</taxon>
        <taxon>Actinomycetota</taxon>
        <taxon>Actinomycetes</taxon>
        <taxon>Mycobacteriales</taxon>
        <taxon>Nocardiaceae</taxon>
        <taxon>Nocardia</taxon>
    </lineage>
</organism>
<keyword evidence="3" id="KW-1185">Reference proteome</keyword>
<evidence type="ECO:0008006" key="4">
    <source>
        <dbReference type="Google" id="ProtNLM"/>
    </source>
</evidence>
<evidence type="ECO:0000313" key="2">
    <source>
        <dbReference type="EMBL" id="PPJ25652.1"/>
    </source>
</evidence>
<dbReference type="RefSeq" id="WP_146102205.1">
    <property type="nucleotide sequence ID" value="NZ_PSZD01000015.1"/>
</dbReference>
<name>A0A2S6A241_9NOCA</name>
<comment type="caution">
    <text evidence="2">The sequence shown here is derived from an EMBL/GenBank/DDBJ whole genome shotgun (WGS) entry which is preliminary data.</text>
</comment>
<evidence type="ECO:0000313" key="3">
    <source>
        <dbReference type="Proteomes" id="UP000238356"/>
    </source>
</evidence>
<feature type="compositionally biased region" description="Low complexity" evidence="1">
    <location>
        <begin position="18"/>
        <end position="27"/>
    </location>
</feature>